<evidence type="ECO:0000256" key="2">
    <source>
        <dbReference type="ARBA" id="ARBA00023125"/>
    </source>
</evidence>
<dbReference type="EMBL" id="JADOGI010000006">
    <property type="protein sequence ID" value="MBF8184848.1"/>
    <property type="molecule type" value="Genomic_DNA"/>
</dbReference>
<dbReference type="InterPro" id="IPR001647">
    <property type="entry name" value="HTH_TetR"/>
</dbReference>
<dbReference type="Gene3D" id="1.10.357.10">
    <property type="entry name" value="Tetracycline Repressor, domain 2"/>
    <property type="match status" value="1"/>
</dbReference>
<keyword evidence="3" id="KW-0804">Transcription</keyword>
<keyword evidence="1" id="KW-0805">Transcription regulation</keyword>
<accession>A0A931A6B3</accession>
<dbReference type="PROSITE" id="PS50977">
    <property type="entry name" value="HTH_TETR_2"/>
    <property type="match status" value="1"/>
</dbReference>
<dbReference type="InterPro" id="IPR009057">
    <property type="entry name" value="Homeodomain-like_sf"/>
</dbReference>
<evidence type="ECO:0000256" key="3">
    <source>
        <dbReference type="ARBA" id="ARBA00023163"/>
    </source>
</evidence>
<evidence type="ECO:0000259" key="5">
    <source>
        <dbReference type="PROSITE" id="PS50977"/>
    </source>
</evidence>
<dbReference type="SUPFAM" id="SSF46689">
    <property type="entry name" value="Homeodomain-like"/>
    <property type="match status" value="1"/>
</dbReference>
<proteinExistence type="predicted"/>
<evidence type="ECO:0000256" key="4">
    <source>
        <dbReference type="PROSITE-ProRule" id="PRU00335"/>
    </source>
</evidence>
<dbReference type="RefSeq" id="WP_195893838.1">
    <property type="nucleotide sequence ID" value="NZ_JADOGI010000006.1"/>
</dbReference>
<dbReference type="InterPro" id="IPR050109">
    <property type="entry name" value="HTH-type_TetR-like_transc_reg"/>
</dbReference>
<name>A0A931A6B3_9ACTN</name>
<keyword evidence="2 4" id="KW-0238">DNA-binding</keyword>
<dbReference type="AlphaFoldDB" id="A0A931A6B3"/>
<gene>
    <name evidence="6" type="ORF">ITP53_03650</name>
</gene>
<dbReference type="PANTHER" id="PTHR30055:SF234">
    <property type="entry name" value="HTH-TYPE TRANSCRIPTIONAL REGULATOR BETI"/>
    <property type="match status" value="1"/>
</dbReference>
<organism evidence="6 7">
    <name type="scientific">Nonomuraea cypriaca</name>
    <dbReference type="NCBI Taxonomy" id="1187855"/>
    <lineage>
        <taxon>Bacteria</taxon>
        <taxon>Bacillati</taxon>
        <taxon>Actinomycetota</taxon>
        <taxon>Actinomycetes</taxon>
        <taxon>Streptosporangiales</taxon>
        <taxon>Streptosporangiaceae</taxon>
        <taxon>Nonomuraea</taxon>
    </lineage>
</organism>
<evidence type="ECO:0000256" key="1">
    <source>
        <dbReference type="ARBA" id="ARBA00023015"/>
    </source>
</evidence>
<evidence type="ECO:0000313" key="7">
    <source>
        <dbReference type="Proteomes" id="UP000605361"/>
    </source>
</evidence>
<keyword evidence="7" id="KW-1185">Reference proteome</keyword>
<dbReference type="PANTHER" id="PTHR30055">
    <property type="entry name" value="HTH-TYPE TRANSCRIPTIONAL REGULATOR RUTR"/>
    <property type="match status" value="1"/>
</dbReference>
<dbReference type="Pfam" id="PF00440">
    <property type="entry name" value="TetR_N"/>
    <property type="match status" value="1"/>
</dbReference>
<evidence type="ECO:0000313" key="6">
    <source>
        <dbReference type="EMBL" id="MBF8184848.1"/>
    </source>
</evidence>
<feature type="DNA-binding region" description="H-T-H motif" evidence="4">
    <location>
        <begin position="30"/>
        <end position="49"/>
    </location>
</feature>
<dbReference type="Proteomes" id="UP000605361">
    <property type="component" value="Unassembled WGS sequence"/>
</dbReference>
<protein>
    <submittedName>
        <fullName evidence="6">TetR family transcriptional regulator</fullName>
    </submittedName>
</protein>
<comment type="caution">
    <text evidence="6">The sequence shown here is derived from an EMBL/GenBank/DDBJ whole genome shotgun (WGS) entry which is preliminary data.</text>
</comment>
<feature type="domain" description="HTH tetR-type" evidence="5">
    <location>
        <begin position="7"/>
        <end position="67"/>
    </location>
</feature>
<reference evidence="6" key="1">
    <citation type="submission" date="2020-11" db="EMBL/GenBank/DDBJ databases">
        <title>Whole-genome analyses of Nonomuraea sp. K274.</title>
        <authorList>
            <person name="Veyisoglu A."/>
        </authorList>
    </citation>
    <scope>NUCLEOTIDE SEQUENCE</scope>
    <source>
        <strain evidence="6">K274</strain>
    </source>
</reference>
<sequence length="203" mass="22871">MTYLSADERRRLIVDAAVHVIATEGLARATTRRIAEQAQVPLGSLHYCFRNKDELNLLILERGQATMRTAFEDLREGGFEATLREIVAMYWRWIRDHLGLHLALVELLMWAIRNKETLIPKEADLWAAVNAPFGGDLIEARLTAAAEADGLRTAVPVRELTRFLIHRMDGLVFEYAETADEAGCERQTLLLADALLHLALRPG</sequence>
<dbReference type="GO" id="GO:0003700">
    <property type="term" value="F:DNA-binding transcription factor activity"/>
    <property type="evidence" value="ECO:0007669"/>
    <property type="project" value="TreeGrafter"/>
</dbReference>
<dbReference type="GO" id="GO:0000976">
    <property type="term" value="F:transcription cis-regulatory region binding"/>
    <property type="evidence" value="ECO:0007669"/>
    <property type="project" value="TreeGrafter"/>
</dbReference>